<accession>A0A1G2K9Z6</accession>
<keyword evidence="1" id="KW-0812">Transmembrane</keyword>
<reference evidence="2 3" key="1">
    <citation type="journal article" date="2016" name="Nat. Commun.">
        <title>Thousands of microbial genomes shed light on interconnected biogeochemical processes in an aquifer system.</title>
        <authorList>
            <person name="Anantharaman K."/>
            <person name="Brown C.T."/>
            <person name="Hug L.A."/>
            <person name="Sharon I."/>
            <person name="Castelle C.J."/>
            <person name="Probst A.J."/>
            <person name="Thomas B.C."/>
            <person name="Singh A."/>
            <person name="Wilkins M.J."/>
            <person name="Karaoz U."/>
            <person name="Brodie E.L."/>
            <person name="Williams K.H."/>
            <person name="Hubbard S.S."/>
            <person name="Banfield J.F."/>
        </authorList>
    </citation>
    <scope>NUCLEOTIDE SEQUENCE [LARGE SCALE GENOMIC DNA]</scope>
</reference>
<evidence type="ECO:0008006" key="4">
    <source>
        <dbReference type="Google" id="ProtNLM"/>
    </source>
</evidence>
<proteinExistence type="predicted"/>
<gene>
    <name evidence="2" type="ORF">A2633_00180</name>
</gene>
<feature type="transmembrane region" description="Helical" evidence="1">
    <location>
        <begin position="125"/>
        <end position="143"/>
    </location>
</feature>
<dbReference type="EMBL" id="MHQC01000015">
    <property type="protein sequence ID" value="OGZ95238.1"/>
    <property type="molecule type" value="Genomic_DNA"/>
</dbReference>
<dbReference type="Pfam" id="PF02681">
    <property type="entry name" value="DUF212"/>
    <property type="match status" value="1"/>
</dbReference>
<keyword evidence="1" id="KW-0472">Membrane</keyword>
<feature type="transmembrane region" description="Helical" evidence="1">
    <location>
        <begin position="12"/>
        <end position="31"/>
    </location>
</feature>
<comment type="caution">
    <text evidence="2">The sequence shown here is derived from an EMBL/GenBank/DDBJ whole genome shotgun (WGS) entry which is preliminary data.</text>
</comment>
<sequence length="146" mass="16315">MNDILSNYPMLIIPVIVGGFAQLLKFCIFTLKHGWQPEYALTHGHMPSAHTAFIISLLTATGHYQGLGSGAFAATAGLAIIVIDDAVRLRAYMGDQGRYLNMLIRQLRVDDSRFPRLKERMGHRISEVVIGGVIGLFFTIYLTRFF</sequence>
<keyword evidence="1" id="KW-1133">Transmembrane helix</keyword>
<protein>
    <recommendedName>
        <fullName evidence="4">Acid phosphatase</fullName>
    </recommendedName>
</protein>
<organism evidence="2 3">
    <name type="scientific">Candidatus Sungbacteria bacterium RIFCSPHIGHO2_01_FULL_47_32</name>
    <dbReference type="NCBI Taxonomy" id="1802264"/>
    <lineage>
        <taxon>Bacteria</taxon>
        <taxon>Candidatus Sungiibacteriota</taxon>
    </lineage>
</organism>
<name>A0A1G2K9Z6_9BACT</name>
<dbReference type="InterPro" id="IPR003832">
    <property type="entry name" value="DUF212"/>
</dbReference>
<dbReference type="Proteomes" id="UP000177152">
    <property type="component" value="Unassembled WGS sequence"/>
</dbReference>
<dbReference type="PANTHER" id="PTHR31446:SF29">
    <property type="entry name" value="ACID PHOSPHATASE_VANADIUM-DEPENDENT HALOPEROXIDASE-RELATED PROTEIN"/>
    <property type="match status" value="1"/>
</dbReference>
<evidence type="ECO:0000313" key="3">
    <source>
        <dbReference type="Proteomes" id="UP000177152"/>
    </source>
</evidence>
<dbReference type="AlphaFoldDB" id="A0A1G2K9Z6"/>
<evidence type="ECO:0000313" key="2">
    <source>
        <dbReference type="EMBL" id="OGZ95238.1"/>
    </source>
</evidence>
<dbReference type="PANTHER" id="PTHR31446">
    <property type="entry name" value="ACID PHOSPHATASE/VANADIUM-DEPENDENT HALOPEROXIDASE-RELATED PROTEIN"/>
    <property type="match status" value="1"/>
</dbReference>
<evidence type="ECO:0000256" key="1">
    <source>
        <dbReference type="SAM" id="Phobius"/>
    </source>
</evidence>